<feature type="chain" id="PRO_5042022131" description="GPI anchored protein" evidence="1">
    <location>
        <begin position="25"/>
        <end position="246"/>
    </location>
</feature>
<comment type="caution">
    <text evidence="2">The sequence shown here is derived from an EMBL/GenBank/DDBJ whole genome shotgun (WGS) entry which is preliminary data.</text>
</comment>
<organism evidence="2 3">
    <name type="scientific">Trametes cubensis</name>
    <dbReference type="NCBI Taxonomy" id="1111947"/>
    <lineage>
        <taxon>Eukaryota</taxon>
        <taxon>Fungi</taxon>
        <taxon>Dikarya</taxon>
        <taxon>Basidiomycota</taxon>
        <taxon>Agaricomycotina</taxon>
        <taxon>Agaricomycetes</taxon>
        <taxon>Polyporales</taxon>
        <taxon>Polyporaceae</taxon>
        <taxon>Trametes</taxon>
    </lineage>
</organism>
<evidence type="ECO:0008006" key="4">
    <source>
        <dbReference type="Google" id="ProtNLM"/>
    </source>
</evidence>
<protein>
    <recommendedName>
        <fullName evidence="4">GPI anchored protein</fullName>
    </recommendedName>
</protein>
<evidence type="ECO:0000313" key="2">
    <source>
        <dbReference type="EMBL" id="KAJ8480821.1"/>
    </source>
</evidence>
<name>A0AAD7TS93_9APHY</name>
<keyword evidence="1" id="KW-0732">Signal</keyword>
<dbReference type="EMBL" id="JAPEVG010000153">
    <property type="protein sequence ID" value="KAJ8480821.1"/>
    <property type="molecule type" value="Genomic_DNA"/>
</dbReference>
<sequence length="246" mass="24776">MFTAAFSALSALLCASALVTQVAAGVRPRATLLTPSQAWVLGHSGVNGTLDRAVGSDGCPVGWDPCSATTCYPLDGSECCSDGNFCPAGYLCQDGGCCPFGEICEGSTGDPITIGGDEPTFTSTHTTSYRTTSTISTLVTFTSTSSFEEIDSTTPQPSGGELDSFPATFATATTSYPFASIGSEPSATGPSSDSGIFPTHTGATGNAPGGAASLARHVGGVTALAGALAVLMSISDTNVSIIRHYR</sequence>
<evidence type="ECO:0000313" key="3">
    <source>
        <dbReference type="Proteomes" id="UP001215151"/>
    </source>
</evidence>
<evidence type="ECO:0000256" key="1">
    <source>
        <dbReference type="SAM" id="SignalP"/>
    </source>
</evidence>
<accession>A0AAD7TS93</accession>
<keyword evidence="3" id="KW-1185">Reference proteome</keyword>
<dbReference type="AlphaFoldDB" id="A0AAD7TS93"/>
<reference evidence="2" key="1">
    <citation type="submission" date="2022-11" db="EMBL/GenBank/DDBJ databases">
        <title>Genome Sequence of Cubamyces cubensis.</title>
        <authorList>
            <person name="Buettner E."/>
        </authorList>
    </citation>
    <scope>NUCLEOTIDE SEQUENCE</scope>
    <source>
        <strain evidence="2">MPL-01</strain>
    </source>
</reference>
<feature type="signal peptide" evidence="1">
    <location>
        <begin position="1"/>
        <end position="24"/>
    </location>
</feature>
<gene>
    <name evidence="2" type="ORF">ONZ51_g6419</name>
</gene>
<proteinExistence type="predicted"/>
<dbReference type="Proteomes" id="UP001215151">
    <property type="component" value="Unassembled WGS sequence"/>
</dbReference>